<dbReference type="Proteomes" id="UP000310200">
    <property type="component" value="Unassembled WGS sequence"/>
</dbReference>
<evidence type="ECO:0000256" key="1">
    <source>
        <dbReference type="SAM" id="Phobius"/>
    </source>
</evidence>
<keyword evidence="1" id="KW-0812">Transmembrane</keyword>
<proteinExistence type="predicted"/>
<protein>
    <submittedName>
        <fullName evidence="2">Uncharacterized protein</fullName>
    </submittedName>
</protein>
<dbReference type="AlphaFoldDB" id="A0A4S2KJ86"/>
<gene>
    <name evidence="2" type="ORF">DBV15_01262</name>
</gene>
<evidence type="ECO:0000313" key="3">
    <source>
        <dbReference type="Proteomes" id="UP000310200"/>
    </source>
</evidence>
<comment type="caution">
    <text evidence="2">The sequence shown here is derived from an EMBL/GenBank/DDBJ whole genome shotgun (WGS) entry which is preliminary data.</text>
</comment>
<accession>A0A4S2KJ86</accession>
<keyword evidence="1" id="KW-1133">Transmembrane helix</keyword>
<organism evidence="2 3">
    <name type="scientific">Temnothorax longispinosus</name>
    <dbReference type="NCBI Taxonomy" id="300112"/>
    <lineage>
        <taxon>Eukaryota</taxon>
        <taxon>Metazoa</taxon>
        <taxon>Ecdysozoa</taxon>
        <taxon>Arthropoda</taxon>
        <taxon>Hexapoda</taxon>
        <taxon>Insecta</taxon>
        <taxon>Pterygota</taxon>
        <taxon>Neoptera</taxon>
        <taxon>Endopterygota</taxon>
        <taxon>Hymenoptera</taxon>
        <taxon>Apocrita</taxon>
        <taxon>Aculeata</taxon>
        <taxon>Formicoidea</taxon>
        <taxon>Formicidae</taxon>
        <taxon>Myrmicinae</taxon>
        <taxon>Temnothorax</taxon>
    </lineage>
</organism>
<reference evidence="2 3" key="1">
    <citation type="journal article" date="2019" name="Philos. Trans. R. Soc. Lond., B, Biol. Sci.">
        <title>Ant behaviour and brain gene expression of defending hosts depend on the ecological success of the intruding social parasite.</title>
        <authorList>
            <person name="Kaur R."/>
            <person name="Stoldt M."/>
            <person name="Jongepier E."/>
            <person name="Feldmeyer B."/>
            <person name="Menzel F."/>
            <person name="Bornberg-Bauer E."/>
            <person name="Foitzik S."/>
        </authorList>
    </citation>
    <scope>NUCLEOTIDE SEQUENCE [LARGE SCALE GENOMIC DNA]</scope>
    <source>
        <tissue evidence="2">Whole body</tissue>
    </source>
</reference>
<keyword evidence="1" id="KW-0472">Membrane</keyword>
<evidence type="ECO:0000313" key="2">
    <source>
        <dbReference type="EMBL" id="TGZ49645.1"/>
    </source>
</evidence>
<dbReference type="EMBL" id="QBLH01002107">
    <property type="protein sequence ID" value="TGZ49645.1"/>
    <property type="molecule type" value="Genomic_DNA"/>
</dbReference>
<keyword evidence="3" id="KW-1185">Reference proteome</keyword>
<feature type="transmembrane region" description="Helical" evidence="1">
    <location>
        <begin position="20"/>
        <end position="39"/>
    </location>
</feature>
<name>A0A4S2KJ86_9HYME</name>
<sequence length="60" mass="6697">MFTVSSIAHSIPDSDLSTAFVLGAIEYIKILLVWLALLAQCWHRLGVTQAKWHRSEALST</sequence>